<dbReference type="OrthoDB" id="1259151at2759"/>
<dbReference type="AlphaFoldDB" id="A0A9P8TV73"/>
<proteinExistence type="predicted"/>
<keyword evidence="4" id="KW-1185">Reference proteome</keyword>
<sequence length="621" mass="68195">MNAASLGSLPDDLILDIVQHLDTAGDVARLGSTSRRAHAAISQSGWHDFVRAKFPSISIPSGAFTGWSAVADRLTYLDRCWDRRGFHLTVYGEKSPARSKRREYARGRQSVNFHSVVDATTLSSTQDEMLAYGAGENLIFRRREMKGKGQDSWGKLGGRETGYAAGTGDVTAISIIERQQLPEVVVGRATGDLQLLAIGDETLSDASQRFVSAHDAPANQSENPLARTSPGQRAVSWTEWQPDAKLLASCRSSILTLYNLSDTGEETLKPVLYYDVSRDSSAEEISLLRSVKFMSQDVVACGLGGCREPLRWAKIRPSGIEFFNAAGNSRIGGDGASTARLAEKTTVRSIQPVAKMNENLLLSAWDDGSHRLSDLRCPSGHDALYRDGFQPYQASSSMLVYGSERFVAGNNCSPDIRFFDFRLPKAYHHTTAMPCAASAPVPGRPYQHGAVDGIDELHGRPGERCDPWSGRTCTWHHLSRLDSWRPDAVMHIYSATMDRIHCLAKASDVSTSFYCGVRGALVEATYALAEDLRSGASRRSAPEGWQANDPEGRVSLMETGIGLRHGESQLEEQTQTRMPELYYYQQWRIPEAGSDGAVQPFESEQGRRLDPALVASRRGRG</sequence>
<evidence type="ECO:0000259" key="2">
    <source>
        <dbReference type="PROSITE" id="PS50181"/>
    </source>
</evidence>
<dbReference type="InterPro" id="IPR001810">
    <property type="entry name" value="F-box_dom"/>
</dbReference>
<organism evidence="3 4">
    <name type="scientific">Trichoderma cornu-damae</name>
    <dbReference type="NCBI Taxonomy" id="654480"/>
    <lineage>
        <taxon>Eukaryota</taxon>
        <taxon>Fungi</taxon>
        <taxon>Dikarya</taxon>
        <taxon>Ascomycota</taxon>
        <taxon>Pezizomycotina</taxon>
        <taxon>Sordariomycetes</taxon>
        <taxon>Hypocreomycetidae</taxon>
        <taxon>Hypocreales</taxon>
        <taxon>Hypocreaceae</taxon>
        <taxon>Trichoderma</taxon>
    </lineage>
</organism>
<accession>A0A9P8TV73</accession>
<name>A0A9P8TV73_9HYPO</name>
<feature type="region of interest" description="Disordered" evidence="1">
    <location>
        <begin position="594"/>
        <end position="621"/>
    </location>
</feature>
<dbReference type="InterPro" id="IPR036047">
    <property type="entry name" value="F-box-like_dom_sf"/>
</dbReference>
<evidence type="ECO:0000313" key="4">
    <source>
        <dbReference type="Proteomes" id="UP000827724"/>
    </source>
</evidence>
<evidence type="ECO:0000313" key="3">
    <source>
        <dbReference type="EMBL" id="KAH6605737.1"/>
    </source>
</evidence>
<reference evidence="3" key="1">
    <citation type="submission" date="2021-08" db="EMBL/GenBank/DDBJ databases">
        <title>Chromosome-Level Trichoderma cornu-damae using Hi-C Data.</title>
        <authorList>
            <person name="Kim C.S."/>
        </authorList>
    </citation>
    <scope>NUCLEOTIDE SEQUENCE</scope>
    <source>
        <strain evidence="3">KA19-0412C</strain>
    </source>
</reference>
<dbReference type="EMBL" id="JAIWOZ010000004">
    <property type="protein sequence ID" value="KAH6605737.1"/>
    <property type="molecule type" value="Genomic_DNA"/>
</dbReference>
<dbReference type="PROSITE" id="PS50181">
    <property type="entry name" value="FBOX"/>
    <property type="match status" value="1"/>
</dbReference>
<dbReference type="SUPFAM" id="SSF81383">
    <property type="entry name" value="F-box domain"/>
    <property type="match status" value="1"/>
</dbReference>
<protein>
    <recommendedName>
        <fullName evidence="2">F-box domain-containing protein</fullName>
    </recommendedName>
</protein>
<dbReference type="CDD" id="cd09917">
    <property type="entry name" value="F-box_SF"/>
    <property type="match status" value="1"/>
</dbReference>
<comment type="caution">
    <text evidence="3">The sequence shown here is derived from an EMBL/GenBank/DDBJ whole genome shotgun (WGS) entry which is preliminary data.</text>
</comment>
<evidence type="ECO:0000256" key="1">
    <source>
        <dbReference type="SAM" id="MobiDB-lite"/>
    </source>
</evidence>
<feature type="domain" description="F-box" evidence="2">
    <location>
        <begin position="3"/>
        <end position="49"/>
    </location>
</feature>
<gene>
    <name evidence="3" type="ORF">Trco_004890</name>
</gene>
<dbReference type="Proteomes" id="UP000827724">
    <property type="component" value="Unassembled WGS sequence"/>
</dbReference>